<dbReference type="InterPro" id="IPR000515">
    <property type="entry name" value="MetI-like"/>
</dbReference>
<dbReference type="PANTHER" id="PTHR30406">
    <property type="entry name" value="SULFATE TRANSPORT SYSTEM PERMEASE PROTEIN"/>
    <property type="match status" value="1"/>
</dbReference>
<dbReference type="PROSITE" id="PS50928">
    <property type="entry name" value="ABC_TM1"/>
    <property type="match status" value="1"/>
</dbReference>
<evidence type="ECO:0000256" key="7">
    <source>
        <dbReference type="SAM" id="Phobius"/>
    </source>
</evidence>
<name>A0A060A8G7_9RHOD</name>
<keyword evidence="4 7" id="KW-1133">Transmembrane helix</keyword>
<keyword evidence="5" id="KW-0764">Sulfate transport</keyword>
<geneLocation type="chloroplast" evidence="9"/>
<keyword evidence="9" id="KW-0934">Plastid</keyword>
<keyword evidence="9" id="KW-0150">Chloroplast</keyword>
<feature type="transmembrane region" description="Helical" evidence="7">
    <location>
        <begin position="222"/>
        <end position="242"/>
    </location>
</feature>
<evidence type="ECO:0000313" key="9">
    <source>
        <dbReference type="EMBL" id="AIA61110.1"/>
    </source>
</evidence>
<comment type="subcellular location">
    <subcellularLocation>
        <location evidence="1">Plastid membrane</location>
        <topology evidence="1">Multi-pass membrane protein</topology>
    </subcellularLocation>
</comment>
<keyword evidence="2" id="KW-0813">Transport</keyword>
<organism evidence="9">
    <name type="scientific">Cyanidiaceae sp. MX-AZ01</name>
    <dbReference type="NCBI Taxonomy" id="1503164"/>
    <lineage>
        <taxon>Eukaryota</taxon>
        <taxon>Rhodophyta</taxon>
        <taxon>Bangiophyceae</taxon>
        <taxon>Cyanidiales</taxon>
        <taxon>Cyanidiaceae</taxon>
    </lineage>
</organism>
<dbReference type="SUPFAM" id="SSF161098">
    <property type="entry name" value="MetI-like"/>
    <property type="match status" value="1"/>
</dbReference>
<keyword evidence="3 7" id="KW-0812">Transmembrane</keyword>
<dbReference type="InterPro" id="IPR005667">
    <property type="entry name" value="Sulph_transpt2"/>
</dbReference>
<evidence type="ECO:0000256" key="1">
    <source>
        <dbReference type="ARBA" id="ARBA00004446"/>
    </source>
</evidence>
<feature type="transmembrane region" description="Helical" evidence="7">
    <location>
        <begin position="7"/>
        <end position="28"/>
    </location>
</feature>
<dbReference type="Gene3D" id="1.10.3720.10">
    <property type="entry name" value="MetI-like"/>
    <property type="match status" value="1"/>
</dbReference>
<feature type="domain" description="ABC transmembrane type-1" evidence="8">
    <location>
        <begin position="42"/>
        <end position="240"/>
    </location>
</feature>
<keyword evidence="6 7" id="KW-0472">Membrane</keyword>
<dbReference type="GO" id="GO:0042170">
    <property type="term" value="C:plastid membrane"/>
    <property type="evidence" value="ECO:0007669"/>
    <property type="project" value="UniProtKB-SubCell"/>
</dbReference>
<dbReference type="Pfam" id="PF00528">
    <property type="entry name" value="BPD_transp_1"/>
    <property type="match status" value="1"/>
</dbReference>
<feature type="transmembrane region" description="Helical" evidence="7">
    <location>
        <begin position="48"/>
        <end position="68"/>
    </location>
</feature>
<protein>
    <submittedName>
        <fullName evidence="9">Sulfate transport protein</fullName>
    </submittedName>
</protein>
<evidence type="ECO:0000259" key="8">
    <source>
        <dbReference type="PROSITE" id="PS50928"/>
    </source>
</evidence>
<feature type="transmembrane region" description="Helical" evidence="7">
    <location>
        <begin position="80"/>
        <end position="101"/>
    </location>
</feature>
<sequence length="247" mass="27624">MSYIIWCAYICLLLIFPMLSLMVKAWNWNWQLAFTPLAMSSYVVTLKLASIATAMNLCLGTSIAWALARYEFPTKKWIQIVIDIPMVLPTSVIGLILADLYGTQGWVGRYLTLSYGTAGMCLAMMVVSLPLVVRTMQPIITELEKEMEEAAWCLGASPFQTFTRALWPIFTPVIASVAGLTWARCIGEFGAIMMISSNLPYKDLATSVLIASLIEQDDEASATWIALTMMVFCIVVFAIIEFKWRKL</sequence>
<dbReference type="GO" id="GO:0005886">
    <property type="term" value="C:plasma membrane"/>
    <property type="evidence" value="ECO:0007669"/>
    <property type="project" value="TreeGrafter"/>
</dbReference>
<gene>
    <name evidence="9" type="primary">cyst</name>
</gene>
<evidence type="ECO:0000256" key="3">
    <source>
        <dbReference type="ARBA" id="ARBA00022692"/>
    </source>
</evidence>
<dbReference type="PANTHER" id="PTHR30406:SF8">
    <property type="entry name" value="SULFATE TRANSPORT SYSTEM PERMEASE PROTEIN CYST"/>
    <property type="match status" value="1"/>
</dbReference>
<dbReference type="GO" id="GO:0015419">
    <property type="term" value="F:ABC-type sulfate transporter activity"/>
    <property type="evidence" value="ECO:0007669"/>
    <property type="project" value="InterPro"/>
</dbReference>
<dbReference type="AlphaFoldDB" id="A0A060A8G7"/>
<reference evidence="9" key="1">
    <citation type="submission" date="2014-03" db="EMBL/GenBank/DDBJ databases">
        <title>Metagenomic reconstruction of the complete chloroplast and mitochondrial genomes of a novel unicellular red alga from the Cyanidiaceae family.</title>
        <authorList>
            <person name="Servin-Garciduenas L.E."/>
            <person name="Martinez-Romero E."/>
        </authorList>
    </citation>
    <scope>NUCLEOTIDE SEQUENCE</scope>
    <source>
        <strain evidence="9">MX-AZ01</strain>
    </source>
</reference>
<evidence type="ECO:0000256" key="4">
    <source>
        <dbReference type="ARBA" id="ARBA00022989"/>
    </source>
</evidence>
<dbReference type="InterPro" id="IPR035906">
    <property type="entry name" value="MetI-like_sf"/>
</dbReference>
<evidence type="ECO:0000256" key="5">
    <source>
        <dbReference type="ARBA" id="ARBA00023032"/>
    </source>
</evidence>
<feature type="transmembrane region" description="Helical" evidence="7">
    <location>
        <begin position="113"/>
        <end position="133"/>
    </location>
</feature>
<dbReference type="EMBL" id="KJ569775">
    <property type="protein sequence ID" value="AIA61110.1"/>
    <property type="molecule type" value="Genomic_DNA"/>
</dbReference>
<accession>A0A060A8G7</accession>
<proteinExistence type="predicted"/>
<evidence type="ECO:0000256" key="2">
    <source>
        <dbReference type="ARBA" id="ARBA00022448"/>
    </source>
</evidence>
<dbReference type="CDD" id="cd06261">
    <property type="entry name" value="TM_PBP2"/>
    <property type="match status" value="1"/>
</dbReference>
<evidence type="ECO:0000256" key="6">
    <source>
        <dbReference type="ARBA" id="ARBA00023136"/>
    </source>
</evidence>